<feature type="domain" description="LysM" evidence="3">
    <location>
        <begin position="243"/>
        <end position="289"/>
    </location>
</feature>
<dbReference type="InterPro" id="IPR018392">
    <property type="entry name" value="LysM"/>
</dbReference>
<dbReference type="SMART" id="SM00257">
    <property type="entry name" value="LysM"/>
    <property type="match status" value="2"/>
</dbReference>
<keyword evidence="1" id="KW-0147">Chitin-binding</keyword>
<dbReference type="GO" id="GO:0008061">
    <property type="term" value="F:chitin binding"/>
    <property type="evidence" value="ECO:0007669"/>
    <property type="project" value="UniProtKB-KW"/>
</dbReference>
<accession>A0AAQ3M6V4</accession>
<dbReference type="Proteomes" id="UP001303373">
    <property type="component" value="Chromosome 5"/>
</dbReference>
<evidence type="ECO:0000313" key="4">
    <source>
        <dbReference type="EMBL" id="WPH00971.1"/>
    </source>
</evidence>
<feature type="domain" description="LysM" evidence="3">
    <location>
        <begin position="154"/>
        <end position="201"/>
    </location>
</feature>
<dbReference type="PANTHER" id="PTHR34997">
    <property type="entry name" value="AM15"/>
    <property type="match status" value="1"/>
</dbReference>
<evidence type="ECO:0000313" key="5">
    <source>
        <dbReference type="Proteomes" id="UP001303373"/>
    </source>
</evidence>
<dbReference type="Pfam" id="PF01476">
    <property type="entry name" value="LysM"/>
    <property type="match status" value="2"/>
</dbReference>
<dbReference type="EMBL" id="CP138584">
    <property type="protein sequence ID" value="WPH00971.1"/>
    <property type="molecule type" value="Genomic_DNA"/>
</dbReference>
<evidence type="ECO:0000256" key="1">
    <source>
        <dbReference type="ARBA" id="ARBA00022669"/>
    </source>
</evidence>
<dbReference type="Gene3D" id="3.10.350.10">
    <property type="entry name" value="LysM domain"/>
    <property type="match status" value="3"/>
</dbReference>
<organism evidence="4 5">
    <name type="scientific">Acrodontium crateriforme</name>
    <dbReference type="NCBI Taxonomy" id="150365"/>
    <lineage>
        <taxon>Eukaryota</taxon>
        <taxon>Fungi</taxon>
        <taxon>Dikarya</taxon>
        <taxon>Ascomycota</taxon>
        <taxon>Pezizomycotina</taxon>
        <taxon>Dothideomycetes</taxon>
        <taxon>Dothideomycetidae</taxon>
        <taxon>Mycosphaerellales</taxon>
        <taxon>Teratosphaeriaceae</taxon>
        <taxon>Acrodontium</taxon>
    </lineage>
</organism>
<gene>
    <name evidence="4" type="ORF">R9X50_00380500</name>
</gene>
<sequence length="501" mass="53672">MAYLLNLLSISGNFCDDLLNSWVNNPQESPSQDDQDCSDCLLGLSQLQLSSPFGYDPDFADSFNSQTSSCGKTGYAFATPTSYELASQSATSTRSNPTATCISYYTIQDGDDCNSVAQANSVSTFFLLRNNNFLQDCSDFPNSGTVLCMPSKCTTYTARPNDTCSSIVAGLNDISSSQFLSWNPNLNSMCGNLQFLTCNQLCISQPGGSLNATATLPLAISTPTTPVPKQTNAEDGTVARCGRFYTIQEGDTCESISIGESISSDDFAFLNTEINVDCSNLVSDKAYCVQAVGDIATYSGYSTSNYITLTSATYSTATTTSLSPYMVQPITTADFPRASGTDTDCLYYTNYRSTDWLASKDNDTIALINSCQFVANGYAVTQDQLLLWNPSLTNGSCALQPGFSYCAAKNATSLQDTNQPISSRCFSVLNPLPGTSASCTCFTVIIGYDSGAYGCDQMTEDAKITVSQLTAWNTWIGSDCDLGLYANMADNDQRGVCIAAK</sequence>
<dbReference type="InterPro" id="IPR052210">
    <property type="entry name" value="LysM1-like"/>
</dbReference>
<proteinExistence type="predicted"/>
<evidence type="ECO:0000256" key="2">
    <source>
        <dbReference type="ARBA" id="ARBA00023026"/>
    </source>
</evidence>
<dbReference type="PANTHER" id="PTHR34997:SF1">
    <property type="entry name" value="PEPTIDOGLYCAN-BINDING LYSIN DOMAIN"/>
    <property type="match status" value="1"/>
</dbReference>
<name>A0AAQ3M6V4_9PEZI</name>
<dbReference type="AlphaFoldDB" id="A0AAQ3M6V4"/>
<evidence type="ECO:0000259" key="3">
    <source>
        <dbReference type="PROSITE" id="PS51782"/>
    </source>
</evidence>
<dbReference type="InterPro" id="IPR036779">
    <property type="entry name" value="LysM_dom_sf"/>
</dbReference>
<reference evidence="4 5" key="1">
    <citation type="submission" date="2023-11" db="EMBL/GenBank/DDBJ databases">
        <title>An acidophilic fungus is an integral part of prey digestion in a carnivorous sundew plant.</title>
        <authorList>
            <person name="Tsai I.J."/>
        </authorList>
    </citation>
    <scope>NUCLEOTIDE SEQUENCE [LARGE SCALE GENOMIC DNA]</scope>
    <source>
        <strain evidence="4">169a</strain>
    </source>
</reference>
<protein>
    <recommendedName>
        <fullName evidence="3">LysM domain-containing protein</fullName>
    </recommendedName>
</protein>
<dbReference type="CDD" id="cd00118">
    <property type="entry name" value="LysM"/>
    <property type="match status" value="1"/>
</dbReference>
<dbReference type="PROSITE" id="PS51782">
    <property type="entry name" value="LYSM"/>
    <property type="match status" value="2"/>
</dbReference>
<keyword evidence="2" id="KW-0843">Virulence</keyword>
<keyword evidence="5" id="KW-1185">Reference proteome</keyword>